<dbReference type="RefSeq" id="WP_168546030.1">
    <property type="nucleotide sequence ID" value="NZ_BAAAKS010000017.1"/>
</dbReference>
<evidence type="ECO:0000259" key="10">
    <source>
        <dbReference type="Pfam" id="PF24878"/>
    </source>
</evidence>
<dbReference type="GO" id="GO:0005886">
    <property type="term" value="C:plasma membrane"/>
    <property type="evidence" value="ECO:0007669"/>
    <property type="project" value="UniProtKB-SubCell"/>
</dbReference>
<feature type="domain" description="Putative mannosyltransferase YkcA/B-like C-terminal" evidence="10">
    <location>
        <begin position="519"/>
        <end position="587"/>
    </location>
</feature>
<accession>A0A846X3B9</accession>
<dbReference type="GO" id="GO:0009103">
    <property type="term" value="P:lipopolysaccharide biosynthetic process"/>
    <property type="evidence" value="ECO:0007669"/>
    <property type="project" value="UniProtKB-ARBA"/>
</dbReference>
<feature type="transmembrane region" description="Helical" evidence="8">
    <location>
        <begin position="461"/>
        <end position="480"/>
    </location>
</feature>
<sequence length="640" mass="66713">MTVNAAVRRHLPLLVLLLATAAIYLVGITRNGMANGFYAASVWAGSEDWKALLFGSLDPSNSITVDKPPLSIWVMGLSARVFGFSSASMLIPQALMAVASVGLLYGAVRRLAGEPAGLIAGTVLALTPAAALMFRFNNPDAAMVLLMVAAAYCTVRALQGRGGRWLALAGVALGLAFLAKMLEGLLVLPALGLVYLVAAPVDWRRRALHLLGAAAALVVSAGWFVVLTILWPADSRPYLAGSTDNSFMDLVLSYNGFGRVLGQNHKGGGGFAGIPQDCLTALRDRIGEGHGGAHGGGHGAFGRQPGLMRLFTGEWGLEISFLLPAALVALLAVLWLRRREPRTDLVRAGAILFGTWTVVDGLLLAEMKQAAHPYYSLSVAPGIAGLVGIGMWTAWQHRGDRSGLVALLLQIGAGGGWAFALLCQNDGAALWARWVVLGATVIALGAVLATRWADGPRWREAVTWCLIAGSMVLGPAVYVWSGIAHAQTGGSPMVSTSGSHGGGGRGGTSSSRLATLLKDTDTTWAAATNGSSSAASMELASRRPVMAVGGFTGADPSPTLAQFQSDVRQGRIRYYIASSQGRGGPGAILADPPEQCRDVDLGGKGATTGSIASWVQRNYAAHRVGSATVYDLTKPVSAHH</sequence>
<feature type="domain" description="Glycosyltransferase RgtA/B/C/D-like" evidence="9">
    <location>
        <begin position="66"/>
        <end position="221"/>
    </location>
</feature>
<feature type="transmembrane region" description="Helical" evidence="8">
    <location>
        <begin position="118"/>
        <end position="134"/>
    </location>
</feature>
<dbReference type="GO" id="GO:0016763">
    <property type="term" value="F:pentosyltransferase activity"/>
    <property type="evidence" value="ECO:0007669"/>
    <property type="project" value="TreeGrafter"/>
</dbReference>
<keyword evidence="5 8" id="KW-0812">Transmembrane</keyword>
<comment type="caution">
    <text evidence="11">The sequence shown here is derived from an EMBL/GenBank/DDBJ whole genome shotgun (WGS) entry which is preliminary data.</text>
</comment>
<dbReference type="AlphaFoldDB" id="A0A846X3B9"/>
<proteinExistence type="predicted"/>
<name>A0A846X3B9_9ACTN</name>
<feature type="transmembrane region" description="Helical" evidence="8">
    <location>
        <begin position="165"/>
        <end position="198"/>
    </location>
</feature>
<feature type="transmembrane region" description="Helical" evidence="8">
    <location>
        <begin position="348"/>
        <end position="367"/>
    </location>
</feature>
<evidence type="ECO:0000313" key="11">
    <source>
        <dbReference type="EMBL" id="NKY19015.1"/>
    </source>
</evidence>
<dbReference type="EMBL" id="JAAXOQ010000013">
    <property type="protein sequence ID" value="NKY19015.1"/>
    <property type="molecule type" value="Genomic_DNA"/>
</dbReference>
<evidence type="ECO:0000256" key="3">
    <source>
        <dbReference type="ARBA" id="ARBA00022676"/>
    </source>
</evidence>
<dbReference type="Proteomes" id="UP000582646">
    <property type="component" value="Unassembled WGS sequence"/>
</dbReference>
<keyword evidence="12" id="KW-1185">Reference proteome</keyword>
<dbReference type="Pfam" id="PF24878">
    <property type="entry name" value="YkcB_C"/>
    <property type="match status" value="1"/>
</dbReference>
<evidence type="ECO:0000256" key="2">
    <source>
        <dbReference type="ARBA" id="ARBA00022475"/>
    </source>
</evidence>
<evidence type="ECO:0000256" key="1">
    <source>
        <dbReference type="ARBA" id="ARBA00004651"/>
    </source>
</evidence>
<dbReference type="InterPro" id="IPR050297">
    <property type="entry name" value="LipidA_mod_glycosyltrf_83"/>
</dbReference>
<feature type="transmembrane region" description="Helical" evidence="8">
    <location>
        <begin position="210"/>
        <end position="231"/>
    </location>
</feature>
<protein>
    <submittedName>
        <fullName evidence="11">Glycosyltransferase family 39 protein</fullName>
    </submittedName>
</protein>
<keyword evidence="2" id="KW-1003">Cell membrane</keyword>
<feature type="transmembrane region" description="Helical" evidence="8">
    <location>
        <begin position="315"/>
        <end position="336"/>
    </location>
</feature>
<dbReference type="PANTHER" id="PTHR33908:SF3">
    <property type="entry name" value="UNDECAPRENYL PHOSPHATE-ALPHA-4-AMINO-4-DEOXY-L-ARABINOSE ARABINOSYL TRANSFERASE"/>
    <property type="match status" value="1"/>
</dbReference>
<evidence type="ECO:0000256" key="8">
    <source>
        <dbReference type="SAM" id="Phobius"/>
    </source>
</evidence>
<evidence type="ECO:0000313" key="12">
    <source>
        <dbReference type="Proteomes" id="UP000582646"/>
    </source>
</evidence>
<feature type="transmembrane region" description="Helical" evidence="8">
    <location>
        <begin position="373"/>
        <end position="392"/>
    </location>
</feature>
<feature type="transmembrane region" description="Helical" evidence="8">
    <location>
        <begin position="404"/>
        <end position="422"/>
    </location>
</feature>
<evidence type="ECO:0000256" key="7">
    <source>
        <dbReference type="ARBA" id="ARBA00023136"/>
    </source>
</evidence>
<dbReference type="PANTHER" id="PTHR33908">
    <property type="entry name" value="MANNOSYLTRANSFERASE YKCB-RELATED"/>
    <property type="match status" value="1"/>
</dbReference>
<keyword evidence="3" id="KW-0328">Glycosyltransferase</keyword>
<keyword evidence="6 8" id="KW-1133">Transmembrane helix</keyword>
<keyword evidence="4 11" id="KW-0808">Transferase</keyword>
<dbReference type="GO" id="GO:0010041">
    <property type="term" value="P:response to iron(III) ion"/>
    <property type="evidence" value="ECO:0007669"/>
    <property type="project" value="TreeGrafter"/>
</dbReference>
<evidence type="ECO:0000259" key="9">
    <source>
        <dbReference type="Pfam" id="PF13231"/>
    </source>
</evidence>
<gene>
    <name evidence="11" type="ORF">HF999_11620</name>
</gene>
<evidence type="ECO:0000256" key="5">
    <source>
        <dbReference type="ARBA" id="ARBA00022692"/>
    </source>
</evidence>
<evidence type="ECO:0000256" key="4">
    <source>
        <dbReference type="ARBA" id="ARBA00022679"/>
    </source>
</evidence>
<feature type="transmembrane region" description="Helical" evidence="8">
    <location>
        <begin position="428"/>
        <end position="449"/>
    </location>
</feature>
<keyword evidence="7 8" id="KW-0472">Membrane</keyword>
<comment type="subcellular location">
    <subcellularLocation>
        <location evidence="1">Cell membrane</location>
        <topology evidence="1">Multi-pass membrane protein</topology>
    </subcellularLocation>
</comment>
<reference evidence="11 12" key="1">
    <citation type="submission" date="2020-04" db="EMBL/GenBank/DDBJ databases">
        <title>MicrobeNet Type strains.</title>
        <authorList>
            <person name="Nicholson A.C."/>
        </authorList>
    </citation>
    <scope>NUCLEOTIDE SEQUENCE [LARGE SCALE GENOMIC DNA]</scope>
    <source>
        <strain evidence="11 12">DSM 44113</strain>
    </source>
</reference>
<dbReference type="Pfam" id="PF13231">
    <property type="entry name" value="PMT_2"/>
    <property type="match status" value="1"/>
</dbReference>
<dbReference type="InterPro" id="IPR056785">
    <property type="entry name" value="YkcA/B-like_C"/>
</dbReference>
<dbReference type="InterPro" id="IPR038731">
    <property type="entry name" value="RgtA/B/C-like"/>
</dbReference>
<evidence type="ECO:0000256" key="6">
    <source>
        <dbReference type="ARBA" id="ARBA00022989"/>
    </source>
</evidence>
<organism evidence="11 12">
    <name type="scientific">Tsukamurella spumae</name>
    <dbReference type="NCBI Taxonomy" id="44753"/>
    <lineage>
        <taxon>Bacteria</taxon>
        <taxon>Bacillati</taxon>
        <taxon>Actinomycetota</taxon>
        <taxon>Actinomycetes</taxon>
        <taxon>Mycobacteriales</taxon>
        <taxon>Tsukamurellaceae</taxon>
        <taxon>Tsukamurella</taxon>
    </lineage>
</organism>
<feature type="transmembrane region" description="Helical" evidence="8">
    <location>
        <begin position="94"/>
        <end position="112"/>
    </location>
</feature>